<feature type="compositionally biased region" description="Polar residues" evidence="1">
    <location>
        <begin position="530"/>
        <end position="543"/>
    </location>
</feature>
<feature type="region of interest" description="Disordered" evidence="1">
    <location>
        <begin position="751"/>
        <end position="823"/>
    </location>
</feature>
<evidence type="ECO:0000313" key="2">
    <source>
        <dbReference type="EMBL" id="KAK4184870.1"/>
    </source>
</evidence>
<organism evidence="2 3">
    <name type="scientific">Podospora australis</name>
    <dbReference type="NCBI Taxonomy" id="1536484"/>
    <lineage>
        <taxon>Eukaryota</taxon>
        <taxon>Fungi</taxon>
        <taxon>Dikarya</taxon>
        <taxon>Ascomycota</taxon>
        <taxon>Pezizomycotina</taxon>
        <taxon>Sordariomycetes</taxon>
        <taxon>Sordariomycetidae</taxon>
        <taxon>Sordariales</taxon>
        <taxon>Podosporaceae</taxon>
        <taxon>Podospora</taxon>
    </lineage>
</organism>
<feature type="compositionally biased region" description="Basic and acidic residues" evidence="1">
    <location>
        <begin position="1069"/>
        <end position="1080"/>
    </location>
</feature>
<feature type="compositionally biased region" description="Basic residues" evidence="1">
    <location>
        <begin position="1039"/>
        <end position="1056"/>
    </location>
</feature>
<feature type="compositionally biased region" description="Polar residues" evidence="1">
    <location>
        <begin position="361"/>
        <end position="396"/>
    </location>
</feature>
<feature type="region of interest" description="Disordered" evidence="1">
    <location>
        <begin position="290"/>
        <end position="312"/>
    </location>
</feature>
<feature type="compositionally biased region" description="Basic residues" evidence="1">
    <location>
        <begin position="1001"/>
        <end position="1016"/>
    </location>
</feature>
<gene>
    <name evidence="2" type="ORF">QBC35DRAFT_454836</name>
</gene>
<feature type="region of interest" description="Disordered" evidence="1">
    <location>
        <begin position="462"/>
        <end position="498"/>
    </location>
</feature>
<evidence type="ECO:0000256" key="1">
    <source>
        <dbReference type="SAM" id="MobiDB-lite"/>
    </source>
</evidence>
<comment type="caution">
    <text evidence="2">The sequence shown here is derived from an EMBL/GenBank/DDBJ whole genome shotgun (WGS) entry which is preliminary data.</text>
</comment>
<proteinExistence type="predicted"/>
<feature type="compositionally biased region" description="Polar residues" evidence="1">
    <location>
        <begin position="765"/>
        <end position="791"/>
    </location>
</feature>
<name>A0AAN7AGF1_9PEZI</name>
<feature type="compositionally biased region" description="Acidic residues" evidence="1">
    <location>
        <begin position="902"/>
        <end position="913"/>
    </location>
</feature>
<reference evidence="2" key="2">
    <citation type="submission" date="2023-05" db="EMBL/GenBank/DDBJ databases">
        <authorList>
            <consortium name="Lawrence Berkeley National Laboratory"/>
            <person name="Steindorff A."/>
            <person name="Hensen N."/>
            <person name="Bonometti L."/>
            <person name="Westerberg I."/>
            <person name="Brannstrom I.O."/>
            <person name="Guillou S."/>
            <person name="Cros-Aarteil S."/>
            <person name="Calhoun S."/>
            <person name="Haridas S."/>
            <person name="Kuo A."/>
            <person name="Mondo S."/>
            <person name="Pangilinan J."/>
            <person name="Riley R."/>
            <person name="Labutti K."/>
            <person name="Andreopoulos B."/>
            <person name="Lipzen A."/>
            <person name="Chen C."/>
            <person name="Yanf M."/>
            <person name="Daum C."/>
            <person name="Ng V."/>
            <person name="Clum A."/>
            <person name="Ohm R."/>
            <person name="Martin F."/>
            <person name="Silar P."/>
            <person name="Natvig D."/>
            <person name="Lalanne C."/>
            <person name="Gautier V."/>
            <person name="Ament-Velasquez S.L."/>
            <person name="Kruys A."/>
            <person name="Hutchinson M.I."/>
            <person name="Powell A.J."/>
            <person name="Barry K."/>
            <person name="Miller A.N."/>
            <person name="Grigoriev I.V."/>
            <person name="Debuchy R."/>
            <person name="Gladieux P."/>
            <person name="Thoren M.H."/>
            <person name="Johannesson H."/>
        </authorList>
    </citation>
    <scope>NUCLEOTIDE SEQUENCE</scope>
    <source>
        <strain evidence="2">PSN309</strain>
    </source>
</reference>
<feature type="compositionally biased region" description="Basic residues" evidence="1">
    <location>
        <begin position="918"/>
        <end position="935"/>
    </location>
</feature>
<feature type="region of interest" description="Disordered" evidence="1">
    <location>
        <begin position="352"/>
        <end position="404"/>
    </location>
</feature>
<protein>
    <submittedName>
        <fullName evidence="2">Uncharacterized protein</fullName>
    </submittedName>
</protein>
<sequence>MPQTRLQKLMPQDKASTSTKMPATMPDLPGPPVAKGSNKSAKAKKSTRATPANKNKPKSSKASASAKAKKSTSAAPRTKTNATSSKASASASAKAKKSTVATPPVIATTSVHDVNNHNSGGSAIQSVEDATIETSEARPLTRKHEIASRAINAIGATHRSVDWLVDTVMKHSIANERGLAEEDRPLVFQYYKEDFATYSRENPCYMDDYLYERKLDKVLAKQQGVRELLGGPELYFEAFIGVKRRHFYDLFCDSYDEPEARDHVKAALMELIGFRGLFAVKLYDRHEQEWKNRSHRRDSRKVGPSPLRHSWTPEDAEMEAALLAFGEAAAAEHAAELASRGLVDAWCVSPGESSDDGLVPRTTSPAPAQEYQPLSGTTTAPSSKPNDTGRSTTSFKLTPLPPNPFGKLGNWADEFDDEDDLENLQQAPKLTPLPPNPFGKLDDWADESEAWSEVDAAAVKSKSTQQASTQVSVTDEATESQNETSAVGIPVVDDTTPQDQSLDFTAARFTNSQDNSSAVGISGVDITTSQDQSLDRTATQPTDSQDKSSALYIPDLDQTNSQDMCLDSAAVHDTASQEITTGSAAIHCIDCPDQSSPVASVAAASPQGLFMDHTNVHEPDSRGISSGLTAAECTESQNEYSALGILGSIDFQNLSSEPASVHFTDPQHQFSSLNTMDSANSQNQSSVTTGIHSSESHDKLQALALQALAKQALALMGITDAHDESLPVTDHEPNYFLGQSAARSAIHGTESLDGLATPGDLDIGSTISQKLSPSPTSSHPIDSQDMPSPFTSPEFLKPDDQSDLGHTLQTNEDLSVTSLTSVQPRRRGIYREIPTAWVRLSELKSPEHSPGSPPNCRHCLLPSPPKERSASLGDMDTYTSQPDLSPIVRKRKRGLGLSSNPAEDDNHEDLAEDDSGRATKRKQTSSPILRKRKRSLSLSSNPTKDDNHKDLSKDNPHRGIKRSHTCSPIARKRKRSLSLSSGPTEDDSKGCQSEADSPPAIKRKTPSPVVHKRKRSSSLSPSTIGENDGNQSEPDSHRATKRKWTSSPIVRKRKRSLSLSSNPTEDDNDGHQSSEVDSGRPIKRKWTSSLLLSLLNEEEISRLLKASGVIKTEHADHPYDDSWYRNASRQAQDTEAPLSPATMRAWQTQGVNKRKPAYELSRTSKRPRIPG</sequence>
<feature type="compositionally biased region" description="Low complexity" evidence="1">
    <location>
        <begin position="50"/>
        <end position="101"/>
    </location>
</feature>
<dbReference type="AlphaFoldDB" id="A0AAN7AGF1"/>
<accession>A0AAN7AGF1</accession>
<feature type="region of interest" description="Disordered" evidence="1">
    <location>
        <begin position="530"/>
        <end position="550"/>
    </location>
</feature>
<keyword evidence="3" id="KW-1185">Reference proteome</keyword>
<feature type="compositionally biased region" description="Polar residues" evidence="1">
    <location>
        <begin position="462"/>
        <end position="485"/>
    </location>
</feature>
<feature type="region of interest" description="Disordered" evidence="1">
    <location>
        <begin position="1116"/>
        <end position="1171"/>
    </location>
</feature>
<dbReference type="EMBL" id="MU864471">
    <property type="protein sequence ID" value="KAK4184870.1"/>
    <property type="molecule type" value="Genomic_DNA"/>
</dbReference>
<feature type="region of interest" description="Disordered" evidence="1">
    <location>
        <begin position="1"/>
        <end position="101"/>
    </location>
</feature>
<feature type="region of interest" description="Disordered" evidence="1">
    <location>
        <begin position="844"/>
        <end position="1082"/>
    </location>
</feature>
<feature type="compositionally biased region" description="Basic and acidic residues" evidence="1">
    <location>
        <begin position="943"/>
        <end position="957"/>
    </location>
</feature>
<evidence type="ECO:0000313" key="3">
    <source>
        <dbReference type="Proteomes" id="UP001302126"/>
    </source>
</evidence>
<reference evidence="2" key="1">
    <citation type="journal article" date="2023" name="Mol. Phylogenet. Evol.">
        <title>Genome-scale phylogeny and comparative genomics of the fungal order Sordariales.</title>
        <authorList>
            <person name="Hensen N."/>
            <person name="Bonometti L."/>
            <person name="Westerberg I."/>
            <person name="Brannstrom I.O."/>
            <person name="Guillou S."/>
            <person name="Cros-Aarteil S."/>
            <person name="Calhoun S."/>
            <person name="Haridas S."/>
            <person name="Kuo A."/>
            <person name="Mondo S."/>
            <person name="Pangilinan J."/>
            <person name="Riley R."/>
            <person name="LaButti K."/>
            <person name="Andreopoulos B."/>
            <person name="Lipzen A."/>
            <person name="Chen C."/>
            <person name="Yan M."/>
            <person name="Daum C."/>
            <person name="Ng V."/>
            <person name="Clum A."/>
            <person name="Steindorff A."/>
            <person name="Ohm R.A."/>
            <person name="Martin F."/>
            <person name="Silar P."/>
            <person name="Natvig D.O."/>
            <person name="Lalanne C."/>
            <person name="Gautier V."/>
            <person name="Ament-Velasquez S.L."/>
            <person name="Kruys A."/>
            <person name="Hutchinson M.I."/>
            <person name="Powell A.J."/>
            <person name="Barry K."/>
            <person name="Miller A.N."/>
            <person name="Grigoriev I.V."/>
            <person name="Debuchy R."/>
            <person name="Gladieux P."/>
            <person name="Hiltunen Thoren M."/>
            <person name="Johannesson H."/>
        </authorList>
    </citation>
    <scope>NUCLEOTIDE SEQUENCE</scope>
    <source>
        <strain evidence="2">PSN309</strain>
    </source>
</reference>
<feature type="compositionally biased region" description="Polar residues" evidence="1">
    <location>
        <begin position="1017"/>
        <end position="1033"/>
    </location>
</feature>
<feature type="compositionally biased region" description="Basic residues" evidence="1">
    <location>
        <begin position="958"/>
        <end position="976"/>
    </location>
</feature>
<dbReference type="Proteomes" id="UP001302126">
    <property type="component" value="Unassembled WGS sequence"/>
</dbReference>
<feature type="compositionally biased region" description="Polar residues" evidence="1">
    <location>
        <begin position="807"/>
        <end position="823"/>
    </location>
</feature>
<feature type="region of interest" description="Disordered" evidence="1">
    <location>
        <begin position="674"/>
        <end position="693"/>
    </location>
</feature>